<organism evidence="1 2">
    <name type="scientific">Clostridium pasteurianum BC1</name>
    <dbReference type="NCBI Taxonomy" id="86416"/>
    <lineage>
        <taxon>Bacteria</taxon>
        <taxon>Bacillati</taxon>
        <taxon>Bacillota</taxon>
        <taxon>Clostridia</taxon>
        <taxon>Eubacteriales</taxon>
        <taxon>Clostridiaceae</taxon>
        <taxon>Clostridium</taxon>
    </lineage>
</organism>
<dbReference type="InterPro" id="IPR011855">
    <property type="entry name" value="Phgtail_TP901_1"/>
</dbReference>
<dbReference type="AlphaFoldDB" id="R4K8Y2"/>
<dbReference type="Gene3D" id="2.10.10.20">
    <property type="entry name" value="Carbohydrate-binding module superfamily 5/12"/>
    <property type="match status" value="1"/>
</dbReference>
<name>R4K8Y2_CLOPA</name>
<dbReference type="eggNOG" id="ENOG5033CW0">
    <property type="taxonomic scope" value="Bacteria"/>
</dbReference>
<dbReference type="RefSeq" id="WP_015616451.1">
    <property type="nucleotide sequence ID" value="NC_021182.1"/>
</dbReference>
<accession>R4K8Y2</accession>
<dbReference type="PATRIC" id="fig|86416.3.peg.3364"/>
<dbReference type="HOGENOM" id="CLU_1452092_0_0_9"/>
<dbReference type="Proteomes" id="UP000013523">
    <property type="component" value="Chromosome"/>
</dbReference>
<keyword evidence="2" id="KW-1185">Reference proteome</keyword>
<sequence length="186" mass="19864">MTTKTGIKGNVKIDIDLSGATAFQPTHPYAIGDLATNTGKTYYCTTAHTSGATFDTTEQLNWVDVTNGAMVSKLNAWKIAIKQALINATYFGDGGWDSSVPGIKDWSGQADGSFNVTDDKIGQKAIQDAITDGSLITLSLIVDDSVDAEKYSGKAYISEVDIDTQTKDLVKFSFKFTGNGPLTMPS</sequence>
<dbReference type="NCBIfam" id="NF047353">
    <property type="entry name" value="tube_lmo2291"/>
    <property type="match status" value="1"/>
</dbReference>
<gene>
    <name evidence="1" type="ORF">Clopa_3370</name>
</gene>
<proteinExistence type="predicted"/>
<dbReference type="STRING" id="86416.Clopa_3370"/>
<dbReference type="EMBL" id="CP003261">
    <property type="protein sequence ID" value="AGK98166.1"/>
    <property type="molecule type" value="Genomic_DNA"/>
</dbReference>
<dbReference type="KEGG" id="cpas:Clopa_3370"/>
<evidence type="ECO:0000313" key="1">
    <source>
        <dbReference type="EMBL" id="AGK98166.1"/>
    </source>
</evidence>
<reference evidence="1 2" key="1">
    <citation type="submission" date="2012-01" db="EMBL/GenBank/DDBJ databases">
        <title>Complete sequence of chromosome of Clostridium pasteurianum BC1.</title>
        <authorList>
            <consortium name="US DOE Joint Genome Institute"/>
            <person name="Lucas S."/>
            <person name="Han J."/>
            <person name="Lapidus A."/>
            <person name="Cheng J.-F."/>
            <person name="Goodwin L."/>
            <person name="Pitluck S."/>
            <person name="Peters L."/>
            <person name="Mikhailova N."/>
            <person name="Teshima H."/>
            <person name="Detter J.C."/>
            <person name="Han C."/>
            <person name="Tapia R."/>
            <person name="Land M."/>
            <person name="Hauser L."/>
            <person name="Kyrpides N."/>
            <person name="Ivanova N."/>
            <person name="Pagani I."/>
            <person name="Dunn J."/>
            <person name="Taghavi S."/>
            <person name="Francis A."/>
            <person name="van der Lelie D."/>
            <person name="Woyke T."/>
        </authorList>
    </citation>
    <scope>NUCLEOTIDE SEQUENCE [LARGE SCALE GENOMIC DNA]</scope>
    <source>
        <strain evidence="1 2">BC1</strain>
    </source>
</reference>
<evidence type="ECO:0000313" key="2">
    <source>
        <dbReference type="Proteomes" id="UP000013523"/>
    </source>
</evidence>
<dbReference type="Pfam" id="PF06199">
    <property type="entry name" value="Phage_tail_2"/>
    <property type="match status" value="1"/>
</dbReference>
<dbReference type="OrthoDB" id="1849628at2"/>
<protein>
    <submittedName>
        <fullName evidence="1">Phage major tail protein 2</fullName>
    </submittedName>
</protein>